<evidence type="ECO:0000256" key="6">
    <source>
        <dbReference type="ARBA" id="ARBA00023053"/>
    </source>
</evidence>
<dbReference type="EnsemblMetazoa" id="XM_019995363.1">
    <property type="protein sequence ID" value="XP_019850922.1"/>
    <property type="gene ID" value="LOC105312427"/>
</dbReference>
<reference evidence="14" key="1">
    <citation type="journal article" date="2010" name="Nature">
        <title>The Amphimedon queenslandica genome and the evolution of animal complexity.</title>
        <authorList>
            <person name="Srivastava M."/>
            <person name="Simakov O."/>
            <person name="Chapman J."/>
            <person name="Fahey B."/>
            <person name="Gauthier M.E."/>
            <person name="Mitros T."/>
            <person name="Richards G.S."/>
            <person name="Conaco C."/>
            <person name="Dacre M."/>
            <person name="Hellsten U."/>
            <person name="Larroux C."/>
            <person name="Putnam N.H."/>
            <person name="Stanke M."/>
            <person name="Adamska M."/>
            <person name="Darling A."/>
            <person name="Degnan S.M."/>
            <person name="Oakley T.H."/>
            <person name="Plachetzki D.C."/>
            <person name="Zhai Y."/>
            <person name="Adamski M."/>
            <person name="Calcino A."/>
            <person name="Cummins S.F."/>
            <person name="Goodstein D.M."/>
            <person name="Harris C."/>
            <person name="Jackson D.J."/>
            <person name="Leys S.P."/>
            <person name="Shu S."/>
            <person name="Woodcroft B.J."/>
            <person name="Vervoort M."/>
            <person name="Kosik K.S."/>
            <person name="Manning G."/>
            <person name="Degnan B.M."/>
            <person name="Rokhsar D.S."/>
        </authorList>
    </citation>
    <scope>NUCLEOTIDE SEQUENCE [LARGE SCALE GENOMIC DNA]</scope>
</reference>
<keyword evidence="3 11" id="KW-0894">Sodium channel</keyword>
<keyword evidence="6" id="KW-0915">Sodium</keyword>
<reference evidence="13" key="2">
    <citation type="submission" date="2024-06" db="UniProtKB">
        <authorList>
            <consortium name="EnsemblMetazoa"/>
        </authorList>
    </citation>
    <scope>IDENTIFICATION</scope>
</reference>
<evidence type="ECO:0000256" key="7">
    <source>
        <dbReference type="ARBA" id="ARBA00023065"/>
    </source>
</evidence>
<evidence type="ECO:0000256" key="9">
    <source>
        <dbReference type="ARBA" id="ARBA00023201"/>
    </source>
</evidence>
<evidence type="ECO:0000256" key="3">
    <source>
        <dbReference type="ARBA" id="ARBA00022461"/>
    </source>
</evidence>
<evidence type="ECO:0000313" key="14">
    <source>
        <dbReference type="Proteomes" id="UP000007879"/>
    </source>
</evidence>
<dbReference type="GeneID" id="105312427"/>
<dbReference type="Pfam" id="PF00858">
    <property type="entry name" value="ASC"/>
    <property type="match status" value="1"/>
</dbReference>
<evidence type="ECO:0000256" key="11">
    <source>
        <dbReference type="RuleBase" id="RU000679"/>
    </source>
</evidence>
<dbReference type="GO" id="GO:0005886">
    <property type="term" value="C:plasma membrane"/>
    <property type="evidence" value="ECO:0007669"/>
    <property type="project" value="TreeGrafter"/>
</dbReference>
<feature type="transmembrane region" description="Helical" evidence="12">
    <location>
        <begin position="6"/>
        <end position="22"/>
    </location>
</feature>
<dbReference type="InterPro" id="IPR001873">
    <property type="entry name" value="ENaC"/>
</dbReference>
<keyword evidence="8 12" id="KW-0472">Membrane</keyword>
<evidence type="ECO:0000313" key="13">
    <source>
        <dbReference type="EnsemblMetazoa" id="XP_019850922.1"/>
    </source>
</evidence>
<keyword evidence="2 11" id="KW-0813">Transport</keyword>
<evidence type="ECO:0000256" key="8">
    <source>
        <dbReference type="ARBA" id="ARBA00023136"/>
    </source>
</evidence>
<dbReference type="PANTHER" id="PTHR11690">
    <property type="entry name" value="AMILORIDE-SENSITIVE SODIUM CHANNEL-RELATED"/>
    <property type="match status" value="1"/>
</dbReference>
<comment type="subcellular location">
    <subcellularLocation>
        <location evidence="1">Membrane</location>
        <topology evidence="1">Multi-pass membrane protein</topology>
    </subcellularLocation>
</comment>
<comment type="similarity">
    <text evidence="11">Belongs to the amiloride-sensitive sodium channel (TC 1.A.6) family.</text>
</comment>
<keyword evidence="4 11" id="KW-0812">Transmembrane</keyword>
<keyword evidence="10 11" id="KW-0407">Ion channel</keyword>
<dbReference type="AlphaFoldDB" id="A0AAN0J2G5"/>
<dbReference type="RefSeq" id="XP_019850922.1">
    <property type="nucleotide sequence ID" value="XM_019995363.1"/>
</dbReference>
<dbReference type="Proteomes" id="UP000007879">
    <property type="component" value="Unassembled WGS sequence"/>
</dbReference>
<evidence type="ECO:0000256" key="1">
    <source>
        <dbReference type="ARBA" id="ARBA00004141"/>
    </source>
</evidence>
<feature type="transmembrane region" description="Helical" evidence="12">
    <location>
        <begin position="209"/>
        <end position="227"/>
    </location>
</feature>
<evidence type="ECO:0000256" key="12">
    <source>
        <dbReference type="SAM" id="Phobius"/>
    </source>
</evidence>
<name>A0AAN0J2G5_AMPQE</name>
<dbReference type="PRINTS" id="PR01078">
    <property type="entry name" value="AMINACHANNEL"/>
</dbReference>
<evidence type="ECO:0000256" key="2">
    <source>
        <dbReference type="ARBA" id="ARBA00022448"/>
    </source>
</evidence>
<organism evidence="13 14">
    <name type="scientific">Amphimedon queenslandica</name>
    <name type="common">Sponge</name>
    <dbReference type="NCBI Taxonomy" id="400682"/>
    <lineage>
        <taxon>Eukaryota</taxon>
        <taxon>Metazoa</taxon>
        <taxon>Porifera</taxon>
        <taxon>Demospongiae</taxon>
        <taxon>Heteroscleromorpha</taxon>
        <taxon>Haplosclerida</taxon>
        <taxon>Niphatidae</taxon>
        <taxon>Amphimedon</taxon>
    </lineage>
</organism>
<keyword evidence="14" id="KW-1185">Reference proteome</keyword>
<accession>A0AAN0J2G5</accession>
<sequence length="298" mass="33280">MDYNQLYLLAISLTVFSIYFAYNGQPDRKVTLAGPQFGLNLVLNVSVSEYSRLSSSNVGVKVSVHDRNSIPVPHQVGVTLSPGKNSYLAIETVKHIDKTRESNCVRHDRSLDFFPGYSYAVSTCRIDAEYRNYADVNKCGCSPEVNPSSNVNTRNCTIADICCLFQERRTFDPSVNCPPSCEYLSYDIQPSYSDLYTDGESGRINLISLYVYFDTMLVTQLFTDYSYTFANLLADMGGLLGLFTGASVISLLEVCILLFDVLKSLLLTPRVNKVVAELENKIHLPEVEIEEPESDDSL</sequence>
<evidence type="ECO:0000256" key="10">
    <source>
        <dbReference type="ARBA" id="ARBA00023303"/>
    </source>
</evidence>
<keyword evidence="7 11" id="KW-0406">Ion transport</keyword>
<feature type="transmembrane region" description="Helical" evidence="12">
    <location>
        <begin position="239"/>
        <end position="262"/>
    </location>
</feature>
<dbReference type="Gene3D" id="1.10.287.770">
    <property type="entry name" value="YojJ-like"/>
    <property type="match status" value="1"/>
</dbReference>
<evidence type="ECO:0000256" key="4">
    <source>
        <dbReference type="ARBA" id="ARBA00022692"/>
    </source>
</evidence>
<proteinExistence type="inferred from homology"/>
<keyword evidence="5 12" id="KW-1133">Transmembrane helix</keyword>
<protein>
    <submittedName>
        <fullName evidence="13">Uncharacterized protein</fullName>
    </submittedName>
</protein>
<dbReference type="GO" id="GO:0015280">
    <property type="term" value="F:ligand-gated sodium channel activity"/>
    <property type="evidence" value="ECO:0007669"/>
    <property type="project" value="TreeGrafter"/>
</dbReference>
<dbReference type="KEGG" id="aqu:105312427"/>
<keyword evidence="9 11" id="KW-0739">Sodium transport</keyword>
<evidence type="ECO:0000256" key="5">
    <source>
        <dbReference type="ARBA" id="ARBA00022989"/>
    </source>
</evidence>